<dbReference type="Proteomes" id="UP000784128">
    <property type="component" value="Unassembled WGS sequence"/>
</dbReference>
<keyword evidence="2" id="KW-0479">Metal-binding</keyword>
<evidence type="ECO:0000256" key="2">
    <source>
        <dbReference type="ARBA" id="ARBA00022723"/>
    </source>
</evidence>
<evidence type="ECO:0000256" key="3">
    <source>
        <dbReference type="ARBA" id="ARBA00023002"/>
    </source>
</evidence>
<evidence type="ECO:0000256" key="6">
    <source>
        <dbReference type="ARBA" id="ARBA00023063"/>
    </source>
</evidence>
<evidence type="ECO:0000256" key="5">
    <source>
        <dbReference type="ARBA" id="ARBA00023014"/>
    </source>
</evidence>
<dbReference type="RefSeq" id="WP_214298959.1">
    <property type="nucleotide sequence ID" value="NZ_JAHDYS010000009.1"/>
</dbReference>
<dbReference type="SUPFAM" id="SSF50022">
    <property type="entry name" value="ISP domain"/>
    <property type="match status" value="1"/>
</dbReference>
<dbReference type="EMBL" id="JAHDYS010000009">
    <property type="protein sequence ID" value="MBT1072246.1"/>
    <property type="molecule type" value="Genomic_DNA"/>
</dbReference>
<keyword evidence="6" id="KW-0534">Nitrate assimilation</keyword>
<name>A0ABS5U9B7_9BACT</name>
<evidence type="ECO:0000259" key="7">
    <source>
        <dbReference type="PROSITE" id="PS51296"/>
    </source>
</evidence>
<keyword evidence="9" id="KW-1185">Reference proteome</keyword>
<sequence>MIPAAKLSDVPNFGKKVVTVSDREILLINVKGTIYACENECPHQSSPMTAGVVKEGSISCPRHGYRFNLANGTCADHPEYTLKTYPVQVNGEEILVELD</sequence>
<dbReference type="PANTHER" id="PTHR21496:SF23">
    <property type="entry name" value="3-PHENYLPROPIONATE_CINNAMIC ACID DIOXYGENASE FERREDOXIN SUBUNIT"/>
    <property type="match status" value="1"/>
</dbReference>
<protein>
    <submittedName>
        <fullName evidence="8">Rieske (2Fe-2S) protein</fullName>
    </submittedName>
</protein>
<dbReference type="Gene3D" id="2.102.10.10">
    <property type="entry name" value="Rieske [2Fe-2S] iron-sulphur domain"/>
    <property type="match status" value="1"/>
</dbReference>
<dbReference type="Pfam" id="PF13806">
    <property type="entry name" value="Rieske_2"/>
    <property type="match status" value="1"/>
</dbReference>
<reference evidence="8 9" key="1">
    <citation type="submission" date="2021-05" db="EMBL/GenBank/DDBJ databases">
        <title>The draft genome of Geobacter chapellei DSM 13688.</title>
        <authorList>
            <person name="Xu Z."/>
            <person name="Masuda Y."/>
            <person name="Itoh H."/>
            <person name="Senoo K."/>
        </authorList>
    </citation>
    <scope>NUCLEOTIDE SEQUENCE [LARGE SCALE GENOMIC DNA]</scope>
    <source>
        <strain evidence="8 9">DSM 13688</strain>
    </source>
</reference>
<feature type="domain" description="Rieske" evidence="7">
    <location>
        <begin position="2"/>
        <end position="96"/>
    </location>
</feature>
<dbReference type="InterPro" id="IPR036922">
    <property type="entry name" value="Rieske_2Fe-2S_sf"/>
</dbReference>
<evidence type="ECO:0000313" key="8">
    <source>
        <dbReference type="EMBL" id="MBT1072246.1"/>
    </source>
</evidence>
<organism evidence="8 9">
    <name type="scientific">Pelotalea chapellei</name>
    <dbReference type="NCBI Taxonomy" id="44671"/>
    <lineage>
        <taxon>Bacteria</taxon>
        <taxon>Pseudomonadati</taxon>
        <taxon>Thermodesulfobacteriota</taxon>
        <taxon>Desulfuromonadia</taxon>
        <taxon>Geobacterales</taxon>
        <taxon>Geobacteraceae</taxon>
        <taxon>Pelotalea</taxon>
    </lineage>
</organism>
<keyword evidence="4" id="KW-0408">Iron</keyword>
<dbReference type="PROSITE" id="PS51296">
    <property type="entry name" value="RIESKE"/>
    <property type="match status" value="1"/>
</dbReference>
<dbReference type="PANTHER" id="PTHR21496">
    <property type="entry name" value="FERREDOXIN-RELATED"/>
    <property type="match status" value="1"/>
</dbReference>
<dbReference type="InterPro" id="IPR012748">
    <property type="entry name" value="Rieske-like_NirD"/>
</dbReference>
<evidence type="ECO:0000256" key="1">
    <source>
        <dbReference type="ARBA" id="ARBA00022714"/>
    </source>
</evidence>
<dbReference type="CDD" id="cd03467">
    <property type="entry name" value="Rieske"/>
    <property type="match status" value="1"/>
</dbReference>
<keyword evidence="1" id="KW-0001">2Fe-2S</keyword>
<evidence type="ECO:0000313" key="9">
    <source>
        <dbReference type="Proteomes" id="UP000784128"/>
    </source>
</evidence>
<keyword evidence="3" id="KW-0560">Oxidoreductase</keyword>
<gene>
    <name evidence="8" type="ORF">KJB30_10650</name>
</gene>
<dbReference type="InterPro" id="IPR017941">
    <property type="entry name" value="Rieske_2Fe-2S"/>
</dbReference>
<comment type="caution">
    <text evidence="8">The sequence shown here is derived from an EMBL/GenBank/DDBJ whole genome shotgun (WGS) entry which is preliminary data.</text>
</comment>
<proteinExistence type="predicted"/>
<keyword evidence="5" id="KW-0411">Iron-sulfur</keyword>
<evidence type="ECO:0000256" key="4">
    <source>
        <dbReference type="ARBA" id="ARBA00023004"/>
    </source>
</evidence>
<accession>A0ABS5U9B7</accession>